<feature type="region of interest" description="Disordered" evidence="4">
    <location>
        <begin position="317"/>
        <end position="372"/>
    </location>
</feature>
<feature type="compositionally biased region" description="Basic and acidic residues" evidence="4">
    <location>
        <begin position="350"/>
        <end position="372"/>
    </location>
</feature>
<evidence type="ECO:0000313" key="8">
    <source>
        <dbReference type="EMBL" id="TWD88317.1"/>
    </source>
</evidence>
<dbReference type="Pfam" id="PF10106">
    <property type="entry name" value="DUF2345"/>
    <property type="match status" value="1"/>
</dbReference>
<evidence type="ECO:0000256" key="4">
    <source>
        <dbReference type="SAM" id="MobiDB-lite"/>
    </source>
</evidence>
<comment type="subcellular location">
    <subcellularLocation>
        <location evidence="1">Secreted</location>
    </subcellularLocation>
</comment>
<protein>
    <submittedName>
        <fullName evidence="8">Rhs element Vgr protein</fullName>
    </submittedName>
</protein>
<dbReference type="InterPro" id="IPR018769">
    <property type="entry name" value="VgrG2_DUF2345"/>
</dbReference>
<evidence type="ECO:0000256" key="3">
    <source>
        <dbReference type="ARBA" id="ARBA00022525"/>
    </source>
</evidence>
<feature type="domain" description="Putative type VI secretion system Rhs element associated Vgr" evidence="7">
    <location>
        <begin position="312"/>
        <end position="420"/>
    </location>
</feature>
<dbReference type="Pfam" id="PF04717">
    <property type="entry name" value="Phage_base_V"/>
    <property type="match status" value="1"/>
</dbReference>
<dbReference type="NCBIfam" id="TIGR01646">
    <property type="entry name" value="vgr_GE"/>
    <property type="match status" value="2"/>
</dbReference>
<dbReference type="Pfam" id="PF13296">
    <property type="entry name" value="T6SS_Vgr"/>
    <property type="match status" value="1"/>
</dbReference>
<dbReference type="EMBL" id="VIVL01000002">
    <property type="protein sequence ID" value="TWD88317.1"/>
    <property type="molecule type" value="Genomic_DNA"/>
</dbReference>
<feature type="region of interest" description="Disordered" evidence="4">
    <location>
        <begin position="695"/>
        <end position="715"/>
    </location>
</feature>
<dbReference type="SUPFAM" id="SSF69255">
    <property type="entry name" value="gp5 N-terminal domain-like"/>
    <property type="match status" value="1"/>
</dbReference>
<dbReference type="Gene3D" id="2.40.50.230">
    <property type="entry name" value="Gp5 N-terminal domain"/>
    <property type="match status" value="1"/>
</dbReference>
<accession>A0A561CBB4</accession>
<dbReference type="SUPFAM" id="SSF69279">
    <property type="entry name" value="Phage tail proteins"/>
    <property type="match status" value="1"/>
</dbReference>
<feature type="domain" description="DUF2345" evidence="6">
    <location>
        <begin position="454"/>
        <end position="600"/>
    </location>
</feature>
<evidence type="ECO:0000259" key="5">
    <source>
        <dbReference type="Pfam" id="PF04717"/>
    </source>
</evidence>
<dbReference type="InterPro" id="IPR037026">
    <property type="entry name" value="Vgr_OB-fold_dom_sf"/>
</dbReference>
<dbReference type="AlphaFoldDB" id="A0A561CBB4"/>
<dbReference type="GO" id="GO:0005576">
    <property type="term" value="C:extracellular region"/>
    <property type="evidence" value="ECO:0007669"/>
    <property type="project" value="UniProtKB-SubCell"/>
</dbReference>
<proteinExistence type="inferred from homology"/>
<reference evidence="8 9" key="1">
    <citation type="submission" date="2019-06" db="EMBL/GenBank/DDBJ databases">
        <title>Sorghum-associated microbial communities from plants grown in Nebraska, USA.</title>
        <authorList>
            <person name="Schachtman D."/>
        </authorList>
    </citation>
    <scope>NUCLEOTIDE SEQUENCE [LARGE SCALE GENOMIC DNA]</scope>
    <source>
        <strain evidence="8 9">T529</strain>
    </source>
</reference>
<dbReference type="InterPro" id="IPR050708">
    <property type="entry name" value="T6SS_VgrG/RHS"/>
</dbReference>
<dbReference type="InterPro" id="IPR006533">
    <property type="entry name" value="T6SS_Vgr_RhsGE"/>
</dbReference>
<dbReference type="InterPro" id="IPR006531">
    <property type="entry name" value="Gp5/Vgr_OB"/>
</dbReference>
<feature type="region of interest" description="Disordered" evidence="4">
    <location>
        <begin position="191"/>
        <end position="210"/>
    </location>
</feature>
<feature type="compositionally biased region" description="Low complexity" evidence="4">
    <location>
        <begin position="698"/>
        <end position="715"/>
    </location>
</feature>
<feature type="compositionally biased region" description="Polar residues" evidence="4">
    <location>
        <begin position="329"/>
        <end position="345"/>
    </location>
</feature>
<comment type="caution">
    <text evidence="8">The sequence shown here is derived from an EMBL/GenBank/DDBJ whole genome shotgun (WGS) entry which is preliminary data.</text>
</comment>
<name>A0A561CBB4_9BURK</name>
<dbReference type="PANTHER" id="PTHR32305">
    <property type="match status" value="1"/>
</dbReference>
<dbReference type="SUPFAM" id="SSF69349">
    <property type="entry name" value="Phage fibre proteins"/>
    <property type="match status" value="1"/>
</dbReference>
<dbReference type="Gene3D" id="2.30.110.50">
    <property type="match status" value="1"/>
</dbReference>
<evidence type="ECO:0000259" key="6">
    <source>
        <dbReference type="Pfam" id="PF10106"/>
    </source>
</evidence>
<evidence type="ECO:0000259" key="7">
    <source>
        <dbReference type="Pfam" id="PF13296"/>
    </source>
</evidence>
<dbReference type="InterPro" id="IPR017847">
    <property type="entry name" value="T6SS_RhsGE_Vgr_subset"/>
</dbReference>
<dbReference type="Proteomes" id="UP000319722">
    <property type="component" value="Unassembled WGS sequence"/>
</dbReference>
<dbReference type="InterPro" id="IPR028244">
    <property type="entry name" value="T6SS_Rhs_Vgr_dom"/>
</dbReference>
<comment type="similarity">
    <text evidence="2">Belongs to the VgrG protein family.</text>
</comment>
<dbReference type="PANTHER" id="PTHR32305:SF15">
    <property type="entry name" value="PROTEIN RHSA-RELATED"/>
    <property type="match status" value="1"/>
</dbReference>
<evidence type="ECO:0000256" key="2">
    <source>
        <dbReference type="ARBA" id="ARBA00005558"/>
    </source>
</evidence>
<dbReference type="Pfam" id="PF05954">
    <property type="entry name" value="Phage_GPD"/>
    <property type="match status" value="1"/>
</dbReference>
<gene>
    <name evidence="8" type="ORF">FB547_10218</name>
</gene>
<keyword evidence="3" id="KW-0964">Secreted</keyword>
<evidence type="ECO:0000313" key="9">
    <source>
        <dbReference type="Proteomes" id="UP000319722"/>
    </source>
</evidence>
<dbReference type="NCBIfam" id="TIGR03361">
    <property type="entry name" value="VI_Rhs_Vgr"/>
    <property type="match status" value="1"/>
</dbReference>
<feature type="domain" description="Gp5/Type VI secretion system Vgr protein OB-fold" evidence="5">
    <location>
        <begin position="223"/>
        <end position="289"/>
    </location>
</feature>
<organism evidence="8 9">
    <name type="scientific">Variovorax beijingensis</name>
    <dbReference type="NCBI Taxonomy" id="2496117"/>
    <lineage>
        <taxon>Bacteria</taxon>
        <taxon>Pseudomonadati</taxon>
        <taxon>Pseudomonadota</taxon>
        <taxon>Betaproteobacteria</taxon>
        <taxon>Burkholderiales</taxon>
        <taxon>Comamonadaceae</taxon>
        <taxon>Variovorax</taxon>
    </lineage>
</organism>
<evidence type="ECO:0000256" key="1">
    <source>
        <dbReference type="ARBA" id="ARBA00004613"/>
    </source>
</evidence>
<sequence length="715" mass="78140">MSMFDRASPFARARGSSASMRRRVILHSRLGDALQFHRLAGREALSQAYAFDLELLGSSNAIDAKALLGKTATVVMETESGAPRYLAGLVTRFGLSHEDDRQAFYGMRLRPWLWLATRRSDFRIFQDQTVPEIVAAVLGRYGHPMEQKLHRSYRPWTYCVQYHEDDFSFVSRLCEQGIYYHFRHEAQPTSYAWRPQRSTPKPRTRGPQTAMVVGPAGEEIWTDRYGRIKVQFHWDRLGQHNEHSSCWVRVSTSWAGATFGAAALPRIGQEVIVDFLSGDPDHPIVTGRVHNADEMPAWALPSQKQLTGIRSRELGGGRSNHLALDDSSGKVQAQLKSDHQSSSLSLGHVGRIEDTAGRKDDRGQGFELRTDGHGAVRSAKGLLLSTEARANAQGHITDMRETVARLTQGRDLHESLAQVAQQAQAHEAGDQDEVARALKAQNDAIKGSGGRPGQGEFPEFQEPHLTLASPAGIQATTAASTHLVSVEHTALTSGAHTSVATGNSFLVSAKDAVRMVAFNNGIRMAAAAADIDLTALRDSINALAKLDIKMEANRITITAKEEVLVNGGSSYTRWTAGGIESGTLGLWRAHAASHSMVGPKSVPVPSIELKLPNLDLGPYKADYQLFKTDNRPFEGYAYEIHDQQRKLLESGDTSKAGQTRLVNSEMAIGLKGYKSIMRESERVTENWSSVLEARAGQAEARSAPAPGSAPGGEAA</sequence>